<feature type="transmembrane region" description="Helical" evidence="2">
    <location>
        <begin position="42"/>
        <end position="62"/>
    </location>
</feature>
<sequence>MPSPFLLHLIHYVVCTVGIAANSLVLFLVWKRTPTSLKSYSILIAFDAVVQLSTCFCSGVLFTRVVSVDDAALSIVSGPARLTGLRRYRKRLQQLHSRSPEFCFILDSLMIFGYPHYSIMLVACFAFRYQVLTKSAPEVKTTVVIALFLSFPTVLITWFINQVLYAITPLDTQENLRSKLLSPSDVTQPIIAIGLTYACLPSLPATIIVIYFARKIYRFLEENSIYMTEQMRDSQKEIVTGLVIQACLPILYVIGIICYTLGQFNIVDSYMLEYSMNMGRILTIILLSPNFCRCFSSGHNVLSIGIDRGNYTLSRIHDSNSCDRDISIKYSQEPILTIFAVTGPDCLSYISHVCVFAHSVLKALQIVNRFTALFLPLRHDNVFKHARVDVVQLTFQDALYIDGGGGRVIYIGIKKSDRELAKILITSIFGLFILVTLPMNVLLLVKIYGLRRENITLFHKEKTYFVYVLVITVARVISGAHQIFWLVATKTENTSLTILAQNIYAYPNTIITFIPPIVLILMSKPVRDGIRFFYTHLRSGAVVVHSTVSHKRLPLLDKQIYLDTPCYQYVDTELNYEINDHKITASKTNLRIIHSSRLLEKMDRKRRAKQNDAEEPKRINVEGQAVVSVRDPASLSWLERLPQDLLGDLLDRVPEAIQHLRRTSRTLRNGVHEYAKGSSTITLIRELKLFWNKTRQYPEGALKCTFLVLFGKSKLFEMRLKMRYDHFSISHPADFIVRSVSNTGSRKEAHYVFLFKTMEYHALILEFLNDCMGLRIGRVDFSLSGNIIQSMEYNISKLQLCAEPSNFDSHFPSTHFSIFLDDNIPLVYPEAIVKLLERIRMKEFKLTASTSNILNPILLRNIGFIQIHIQKVTISDPKELLIRLSTHIRGLNIEQKDNCYKYDQIARPLFSVDNSDWPQLILEMFSPGKLDKLCIEHLDYYKTNYYYLSLDGADLLRNRLPWLNKHIYFDTPCDQYANNRLDYEVNDHYVRGSVVVREMNSTEESKEYHQQYCNPPYIPDPDPPSTRKNHIVHCEKTRAFILRAHAFMAENGVEDLSPSLLSKLLSIHPQTVSRTIDAAKDSPPITRFPPCAPPPLKQTKKAKEQRIVGRFSPETIEKLRRYMHVSFFAQYKRVTLKLIKDGRKEWLAESDKEQTVNTSTIRLLLHGMNFAFIKLQCRTSIYMNEYYCSLQANFLRSMLEIRTEGKCLIWSVDETWVHKGMRPNIGWTDKEAQKAPLTFIKNGLTAGNSAQWERGERLVIVACLSEHGFRCPLIWRTGKVDDGGDYHKEMNSEEFEKYIQNVFKELVKEAEERELRPVLLMDNASYHSRVLDKMPTTNDRKAVISDWLVRKGIDCPAGLKKKELVDKLKKLSRKEHNIYIVDKMAEDYGVTLVRTPPYMAEFAPIELGWSAMKRAQYDLINRTDDGRVIREKLLEWMENYPAEKCKSYMEHSRKKRIAEGLGMLPKLVVCLLLVHTATAFVRVRRTDVQKLQHEVLHLLNDDLSGGMHKREETPYRMRSCKAAEMAERRLRGLDARKMRIGKLPHIGDLKFLKKYCRTF</sequence>
<keyword evidence="2" id="KW-1133">Transmembrane helix</keyword>
<organism evidence="3 4">
    <name type="scientific">Pristionchus pacificus</name>
    <name type="common">Parasitic nematode worm</name>
    <dbReference type="NCBI Taxonomy" id="54126"/>
    <lineage>
        <taxon>Eukaryota</taxon>
        <taxon>Metazoa</taxon>
        <taxon>Ecdysozoa</taxon>
        <taxon>Nematoda</taxon>
        <taxon>Chromadorea</taxon>
        <taxon>Rhabditida</taxon>
        <taxon>Rhabditina</taxon>
        <taxon>Diplogasteromorpha</taxon>
        <taxon>Diplogasteroidea</taxon>
        <taxon>Neodiplogasteridae</taxon>
        <taxon>Pristionchus</taxon>
    </lineage>
</organism>
<reference evidence="3" key="2">
    <citation type="submission" date="2022-06" db="UniProtKB">
        <authorList>
            <consortium name="EnsemblMetazoa"/>
        </authorList>
    </citation>
    <scope>IDENTIFICATION</scope>
    <source>
        <strain evidence="3">PS312</strain>
    </source>
</reference>
<dbReference type="PANTHER" id="PTHR33939:SF1">
    <property type="entry name" value="DUF4371 DOMAIN-CONTAINING PROTEIN"/>
    <property type="match status" value="1"/>
</dbReference>
<protein>
    <submittedName>
        <fullName evidence="3">G protein-coupled receptor</fullName>
    </submittedName>
</protein>
<feature type="transmembrane region" description="Helical" evidence="2">
    <location>
        <begin position="464"/>
        <end position="484"/>
    </location>
</feature>
<dbReference type="Gene3D" id="3.30.420.10">
    <property type="entry name" value="Ribonuclease H-like superfamily/Ribonuclease H"/>
    <property type="match status" value="1"/>
</dbReference>
<evidence type="ECO:0000313" key="4">
    <source>
        <dbReference type="Proteomes" id="UP000005239"/>
    </source>
</evidence>
<dbReference type="Pfam" id="PF10317">
    <property type="entry name" value="7TM_GPCR_Srd"/>
    <property type="match status" value="1"/>
</dbReference>
<accession>A0A2A6C090</accession>
<evidence type="ECO:0000256" key="1">
    <source>
        <dbReference type="SAM" id="MobiDB-lite"/>
    </source>
</evidence>
<feature type="region of interest" description="Disordered" evidence="1">
    <location>
        <begin position="1083"/>
        <end position="1104"/>
    </location>
</feature>
<dbReference type="InterPro" id="IPR019421">
    <property type="entry name" value="7TM_GPCR_serpentine_rcpt_Srd"/>
</dbReference>
<keyword evidence="4" id="KW-1185">Reference proteome</keyword>
<evidence type="ECO:0000256" key="2">
    <source>
        <dbReference type="SAM" id="Phobius"/>
    </source>
</evidence>
<dbReference type="InterPro" id="IPR036397">
    <property type="entry name" value="RNaseH_sf"/>
</dbReference>
<reference evidence="4" key="1">
    <citation type="journal article" date="2008" name="Nat. Genet.">
        <title>The Pristionchus pacificus genome provides a unique perspective on nematode lifestyle and parasitism.</title>
        <authorList>
            <person name="Dieterich C."/>
            <person name="Clifton S.W."/>
            <person name="Schuster L.N."/>
            <person name="Chinwalla A."/>
            <person name="Delehaunty K."/>
            <person name="Dinkelacker I."/>
            <person name="Fulton L."/>
            <person name="Fulton R."/>
            <person name="Godfrey J."/>
            <person name="Minx P."/>
            <person name="Mitreva M."/>
            <person name="Roeseler W."/>
            <person name="Tian H."/>
            <person name="Witte H."/>
            <person name="Yang S.P."/>
            <person name="Wilson R.K."/>
            <person name="Sommer R.J."/>
        </authorList>
    </citation>
    <scope>NUCLEOTIDE SEQUENCE [LARGE SCALE GENOMIC DNA]</scope>
    <source>
        <strain evidence="4">PS312</strain>
    </source>
</reference>
<feature type="transmembrane region" description="Helical" evidence="2">
    <location>
        <begin position="238"/>
        <end position="262"/>
    </location>
</feature>
<keyword evidence="2" id="KW-0472">Membrane</keyword>
<dbReference type="EnsemblMetazoa" id="PPA42206.1">
    <property type="protein sequence ID" value="PPA42206.1"/>
    <property type="gene ID" value="WBGene00280575"/>
</dbReference>
<dbReference type="Proteomes" id="UP000005239">
    <property type="component" value="Unassembled WGS sequence"/>
</dbReference>
<gene>
    <name evidence="3" type="primary">WBGene00280575</name>
</gene>
<feature type="transmembrane region" description="Helical" evidence="2">
    <location>
        <begin position="6"/>
        <end position="30"/>
    </location>
</feature>
<dbReference type="GO" id="GO:0003676">
    <property type="term" value="F:nucleic acid binding"/>
    <property type="evidence" value="ECO:0007669"/>
    <property type="project" value="InterPro"/>
</dbReference>
<proteinExistence type="predicted"/>
<accession>A0A8R1V1W6</accession>
<feature type="transmembrane region" description="Helical" evidence="2">
    <location>
        <begin position="114"/>
        <end position="131"/>
    </location>
</feature>
<feature type="compositionally biased region" description="Pro residues" evidence="1">
    <location>
        <begin position="1086"/>
        <end position="1096"/>
    </location>
</feature>
<evidence type="ECO:0000313" key="3">
    <source>
        <dbReference type="EnsemblMetazoa" id="PPA42206.1"/>
    </source>
</evidence>
<feature type="transmembrane region" description="Helical" evidence="2">
    <location>
        <begin position="504"/>
        <end position="522"/>
    </location>
</feature>
<feature type="transmembrane region" description="Helical" evidence="2">
    <location>
        <begin position="143"/>
        <end position="167"/>
    </location>
</feature>
<name>A0A2A6C090_PRIPA</name>
<feature type="transmembrane region" description="Helical" evidence="2">
    <location>
        <begin position="187"/>
        <end position="213"/>
    </location>
</feature>
<keyword evidence="2" id="KW-0812">Transmembrane</keyword>
<feature type="transmembrane region" description="Helical" evidence="2">
    <location>
        <begin position="423"/>
        <end position="443"/>
    </location>
</feature>
<dbReference type="PANTHER" id="PTHR33939">
    <property type="entry name" value="PROTEIN CBG22215"/>
    <property type="match status" value="1"/>
</dbReference>